<dbReference type="InterPro" id="IPR045519">
    <property type="entry name" value="DUF6476"/>
</dbReference>
<feature type="transmembrane region" description="Helical" evidence="1">
    <location>
        <begin position="6"/>
        <end position="27"/>
    </location>
</feature>
<dbReference type="Pfam" id="PF20082">
    <property type="entry name" value="DUF6476"/>
    <property type="match status" value="1"/>
</dbReference>
<gene>
    <name evidence="2" type="ORF">ACFFGY_08235</name>
</gene>
<keyword evidence="1" id="KW-0472">Membrane</keyword>
<comment type="caution">
    <text evidence="2">The sequence shown here is derived from an EMBL/GenBank/DDBJ whole genome shotgun (WGS) entry which is preliminary data.</text>
</comment>
<accession>A0ABV6JR74</accession>
<evidence type="ECO:0000313" key="2">
    <source>
        <dbReference type="EMBL" id="MFC0408232.1"/>
    </source>
</evidence>
<dbReference type="EMBL" id="JBHLUN010000005">
    <property type="protein sequence ID" value="MFC0408232.1"/>
    <property type="molecule type" value="Genomic_DNA"/>
</dbReference>
<keyword evidence="3" id="KW-1185">Reference proteome</keyword>
<sequence>MRALKVLVVVMGVLIVVATVGLVAVLVQRISAAGGNTTMSRIEGSLQQPEGTRVLGIAGAGDRLSVWVSRSDGDHILLVDPRSGRTLGDLRVTP</sequence>
<dbReference type="RefSeq" id="WP_377043976.1">
    <property type="nucleotide sequence ID" value="NZ_JBHLUN010000005.1"/>
</dbReference>
<name>A0ABV6JR74_9PROT</name>
<keyword evidence="1" id="KW-1133">Transmembrane helix</keyword>
<evidence type="ECO:0000313" key="3">
    <source>
        <dbReference type="Proteomes" id="UP001589865"/>
    </source>
</evidence>
<organism evidence="2 3">
    <name type="scientific">Roseomonas elaeocarpi</name>
    <dbReference type="NCBI Taxonomy" id="907779"/>
    <lineage>
        <taxon>Bacteria</taxon>
        <taxon>Pseudomonadati</taxon>
        <taxon>Pseudomonadota</taxon>
        <taxon>Alphaproteobacteria</taxon>
        <taxon>Acetobacterales</taxon>
        <taxon>Roseomonadaceae</taxon>
        <taxon>Roseomonas</taxon>
    </lineage>
</organism>
<evidence type="ECO:0000256" key="1">
    <source>
        <dbReference type="SAM" id="Phobius"/>
    </source>
</evidence>
<protein>
    <submittedName>
        <fullName evidence="2">DUF6476 family protein</fullName>
    </submittedName>
</protein>
<reference evidence="2 3" key="1">
    <citation type="submission" date="2024-09" db="EMBL/GenBank/DDBJ databases">
        <authorList>
            <person name="Sun Q."/>
            <person name="Mori K."/>
        </authorList>
    </citation>
    <scope>NUCLEOTIDE SEQUENCE [LARGE SCALE GENOMIC DNA]</scope>
    <source>
        <strain evidence="2 3">TBRC 5777</strain>
    </source>
</reference>
<proteinExistence type="predicted"/>
<dbReference type="Proteomes" id="UP001589865">
    <property type="component" value="Unassembled WGS sequence"/>
</dbReference>
<keyword evidence="1" id="KW-0812">Transmembrane</keyword>